<accession>A0A9D2DLC8</accession>
<evidence type="ECO:0000259" key="1">
    <source>
        <dbReference type="Pfam" id="PF13635"/>
    </source>
</evidence>
<dbReference type="EMBL" id="DXBZ01000158">
    <property type="protein sequence ID" value="HIZ19013.1"/>
    <property type="molecule type" value="Genomic_DNA"/>
</dbReference>
<dbReference type="AlphaFoldDB" id="A0A9D2DLC8"/>
<proteinExistence type="predicted"/>
<comment type="caution">
    <text evidence="2">The sequence shown here is derived from an EMBL/GenBank/DDBJ whole genome shotgun (WGS) entry which is preliminary data.</text>
</comment>
<feature type="non-terminal residue" evidence="2">
    <location>
        <position position="1"/>
    </location>
</feature>
<evidence type="ECO:0000313" key="3">
    <source>
        <dbReference type="Proteomes" id="UP000824029"/>
    </source>
</evidence>
<gene>
    <name evidence="2" type="ORF">IAA22_07895</name>
</gene>
<organism evidence="2 3">
    <name type="scientific">Candidatus Olsenella stercoravium</name>
    <dbReference type="NCBI Taxonomy" id="2838713"/>
    <lineage>
        <taxon>Bacteria</taxon>
        <taxon>Bacillati</taxon>
        <taxon>Actinomycetota</taxon>
        <taxon>Coriobacteriia</taxon>
        <taxon>Coriobacteriales</taxon>
        <taxon>Atopobiaceae</taxon>
        <taxon>Olsenella</taxon>
    </lineage>
</organism>
<reference evidence="2" key="1">
    <citation type="journal article" date="2021" name="PeerJ">
        <title>Extensive microbial diversity within the chicken gut microbiome revealed by metagenomics and culture.</title>
        <authorList>
            <person name="Gilroy R."/>
            <person name="Ravi A."/>
            <person name="Getino M."/>
            <person name="Pursley I."/>
            <person name="Horton D.L."/>
            <person name="Alikhan N.F."/>
            <person name="Baker D."/>
            <person name="Gharbi K."/>
            <person name="Hall N."/>
            <person name="Watson M."/>
            <person name="Adriaenssens E.M."/>
            <person name="Foster-Nyarko E."/>
            <person name="Jarju S."/>
            <person name="Secka A."/>
            <person name="Antonio M."/>
            <person name="Oren A."/>
            <person name="Chaudhuri R.R."/>
            <person name="La Ragione R."/>
            <person name="Hildebrand F."/>
            <person name="Pallen M.J."/>
        </authorList>
    </citation>
    <scope>NUCLEOTIDE SEQUENCE</scope>
    <source>
        <strain evidence="2">ChiHecolR3B27-1887</strain>
    </source>
</reference>
<dbReference type="Proteomes" id="UP000824029">
    <property type="component" value="Unassembled WGS sequence"/>
</dbReference>
<dbReference type="PANTHER" id="PTHR33295">
    <property type="entry name" value="ATPASE"/>
    <property type="match status" value="1"/>
</dbReference>
<name>A0A9D2DLC8_9ACTN</name>
<feature type="domain" description="DUF4143" evidence="1">
    <location>
        <begin position="52"/>
        <end position="216"/>
    </location>
</feature>
<dbReference type="Pfam" id="PF13635">
    <property type="entry name" value="DUF4143"/>
    <property type="match status" value="1"/>
</dbReference>
<protein>
    <submittedName>
        <fullName evidence="2">DUF4143 domain-containing protein</fullName>
    </submittedName>
</protein>
<dbReference type="InterPro" id="IPR025420">
    <property type="entry name" value="DUF4143"/>
</dbReference>
<evidence type="ECO:0000313" key="2">
    <source>
        <dbReference type="EMBL" id="HIZ19013.1"/>
    </source>
</evidence>
<dbReference type="PANTHER" id="PTHR33295:SF7">
    <property type="entry name" value="ATPASE"/>
    <property type="match status" value="1"/>
</dbReference>
<sequence>SPVSDLFAHQLEERLRQFFSTGGMPEAVLRWTQTGDMSAVDKVLSDLLDSYERDFAKHGGGALFAKLSLVWHSLPAQLARENKKFVWGLVREGARAREYEDAVEWLVDAGLVERVRLNSGKGIPLSAYDDPSAFKVYCLDVGLLRRMSRLSSSAFAMGDSLFSEFKGAFAENYALQAIAPQLDVAPRYWTNDKPRHEVDLLVQVGNAVVPIEVKSGVSVDSPSLRYYARKHGDSTPLRVRLSARNLSLDGDLLNIPLYLAHRSCELIELALERG</sequence>
<reference evidence="2" key="2">
    <citation type="submission" date="2021-04" db="EMBL/GenBank/DDBJ databases">
        <authorList>
            <person name="Gilroy R."/>
        </authorList>
    </citation>
    <scope>NUCLEOTIDE SEQUENCE</scope>
    <source>
        <strain evidence="2">ChiHecolR3B27-1887</strain>
    </source>
</reference>